<dbReference type="InterPro" id="IPR003594">
    <property type="entry name" value="HATPase_dom"/>
</dbReference>
<dbReference type="Gene3D" id="6.10.340.10">
    <property type="match status" value="1"/>
</dbReference>
<dbReference type="InterPro" id="IPR050980">
    <property type="entry name" value="2C_sensor_his_kinase"/>
</dbReference>
<name>A0ABQ0X6L7_9MICC</name>
<dbReference type="InterPro" id="IPR005467">
    <property type="entry name" value="His_kinase_dom"/>
</dbReference>
<evidence type="ECO:0000256" key="11">
    <source>
        <dbReference type="ARBA" id="ARBA00022989"/>
    </source>
</evidence>
<evidence type="ECO:0000256" key="4">
    <source>
        <dbReference type="ARBA" id="ARBA00022475"/>
    </source>
</evidence>
<evidence type="ECO:0000259" key="16">
    <source>
        <dbReference type="PROSITE" id="PS50109"/>
    </source>
</evidence>
<dbReference type="PANTHER" id="PTHR44936">
    <property type="entry name" value="SENSOR PROTEIN CREC"/>
    <property type="match status" value="1"/>
</dbReference>
<dbReference type="SMART" id="SM00304">
    <property type="entry name" value="HAMP"/>
    <property type="match status" value="1"/>
</dbReference>
<dbReference type="Pfam" id="PF00672">
    <property type="entry name" value="HAMP"/>
    <property type="match status" value="1"/>
</dbReference>
<feature type="transmembrane region" description="Helical" evidence="15">
    <location>
        <begin position="40"/>
        <end position="59"/>
    </location>
</feature>
<feature type="transmembrane region" description="Helical" evidence="15">
    <location>
        <begin position="218"/>
        <end position="238"/>
    </location>
</feature>
<evidence type="ECO:0000256" key="2">
    <source>
        <dbReference type="ARBA" id="ARBA00004651"/>
    </source>
</evidence>
<dbReference type="SUPFAM" id="SSF47384">
    <property type="entry name" value="Homodimeric domain of signal transducing histidine kinase"/>
    <property type="match status" value="1"/>
</dbReference>
<keyword evidence="4" id="KW-1003">Cell membrane</keyword>
<comment type="catalytic activity">
    <reaction evidence="1">
        <text>ATP + protein L-histidine = ADP + protein N-phospho-L-histidine.</text>
        <dbReference type="EC" id="2.7.13.3"/>
    </reaction>
</comment>
<keyword evidence="19" id="KW-1185">Reference proteome</keyword>
<keyword evidence="8" id="KW-0547">Nucleotide-binding</keyword>
<dbReference type="PROSITE" id="PS50885">
    <property type="entry name" value="HAMP"/>
    <property type="match status" value="1"/>
</dbReference>
<dbReference type="PANTHER" id="PTHR44936:SF10">
    <property type="entry name" value="SENSOR PROTEIN RSTB"/>
    <property type="match status" value="1"/>
</dbReference>
<keyword evidence="12" id="KW-0902">Two-component regulatory system</keyword>
<dbReference type="InterPro" id="IPR036890">
    <property type="entry name" value="HATPase_C_sf"/>
</dbReference>
<dbReference type="CDD" id="cd00075">
    <property type="entry name" value="HATPase"/>
    <property type="match status" value="1"/>
</dbReference>
<organism evidence="18 19">
    <name type="scientific">Kocuria flava</name>
    <dbReference type="NCBI Taxonomy" id="446860"/>
    <lineage>
        <taxon>Bacteria</taxon>
        <taxon>Bacillati</taxon>
        <taxon>Actinomycetota</taxon>
        <taxon>Actinomycetes</taxon>
        <taxon>Micrococcales</taxon>
        <taxon>Micrococcaceae</taxon>
        <taxon>Kocuria</taxon>
    </lineage>
</organism>
<keyword evidence="15" id="KW-0472">Membrane</keyword>
<comment type="subcellular location">
    <subcellularLocation>
        <location evidence="2">Cell membrane</location>
        <topology evidence="2">Multi-pass membrane protein</topology>
    </subcellularLocation>
</comment>
<evidence type="ECO:0000256" key="15">
    <source>
        <dbReference type="SAM" id="Phobius"/>
    </source>
</evidence>
<dbReference type="Proteomes" id="UP000321155">
    <property type="component" value="Unassembled WGS sequence"/>
</dbReference>
<proteinExistence type="predicted"/>
<accession>A0ABQ0X6L7</accession>
<dbReference type="InterPro" id="IPR036097">
    <property type="entry name" value="HisK_dim/P_sf"/>
</dbReference>
<dbReference type="SUPFAM" id="SSF158472">
    <property type="entry name" value="HAMP domain-like"/>
    <property type="match status" value="1"/>
</dbReference>
<evidence type="ECO:0000313" key="18">
    <source>
        <dbReference type="EMBL" id="GEO93035.1"/>
    </source>
</evidence>
<evidence type="ECO:0000259" key="17">
    <source>
        <dbReference type="PROSITE" id="PS50885"/>
    </source>
</evidence>
<feature type="region of interest" description="Disordered" evidence="14">
    <location>
        <begin position="513"/>
        <end position="631"/>
    </location>
</feature>
<evidence type="ECO:0000256" key="7">
    <source>
        <dbReference type="ARBA" id="ARBA00022692"/>
    </source>
</evidence>
<dbReference type="CDD" id="cd06225">
    <property type="entry name" value="HAMP"/>
    <property type="match status" value="1"/>
</dbReference>
<keyword evidence="6" id="KW-0808">Transferase</keyword>
<dbReference type="EC" id="2.7.13.3" evidence="3"/>
<dbReference type="PRINTS" id="PR00344">
    <property type="entry name" value="BCTRLSENSOR"/>
</dbReference>
<dbReference type="Pfam" id="PF02518">
    <property type="entry name" value="HATPase_c"/>
    <property type="match status" value="1"/>
</dbReference>
<feature type="domain" description="HAMP" evidence="17">
    <location>
        <begin position="240"/>
        <end position="292"/>
    </location>
</feature>
<evidence type="ECO:0000256" key="3">
    <source>
        <dbReference type="ARBA" id="ARBA00012438"/>
    </source>
</evidence>
<dbReference type="CDD" id="cd00082">
    <property type="entry name" value="HisKA"/>
    <property type="match status" value="1"/>
</dbReference>
<dbReference type="InterPro" id="IPR003660">
    <property type="entry name" value="HAMP_dom"/>
</dbReference>
<evidence type="ECO:0000256" key="6">
    <source>
        <dbReference type="ARBA" id="ARBA00022679"/>
    </source>
</evidence>
<dbReference type="SMART" id="SM00387">
    <property type="entry name" value="HATPase_c"/>
    <property type="match status" value="1"/>
</dbReference>
<keyword evidence="7 15" id="KW-0812">Transmembrane</keyword>
<dbReference type="EMBL" id="BJZR01000079">
    <property type="protein sequence ID" value="GEO93035.1"/>
    <property type="molecule type" value="Genomic_DNA"/>
</dbReference>
<keyword evidence="11 15" id="KW-1133">Transmembrane helix</keyword>
<keyword evidence="5" id="KW-0597">Phosphoprotein</keyword>
<feature type="domain" description="Histidine kinase" evidence="16">
    <location>
        <begin position="307"/>
        <end position="511"/>
    </location>
</feature>
<dbReference type="InterPro" id="IPR004358">
    <property type="entry name" value="Sig_transdc_His_kin-like_C"/>
</dbReference>
<dbReference type="InterPro" id="IPR047669">
    <property type="entry name" value="MtrAB_MtrB"/>
</dbReference>
<evidence type="ECO:0000256" key="1">
    <source>
        <dbReference type="ARBA" id="ARBA00000085"/>
    </source>
</evidence>
<gene>
    <name evidence="18" type="ORF">KFL01_23410</name>
</gene>
<dbReference type="RefSeq" id="WP_236944987.1">
    <property type="nucleotide sequence ID" value="NZ_BJZR01000079.1"/>
</dbReference>
<dbReference type="Gene3D" id="1.10.287.130">
    <property type="match status" value="1"/>
</dbReference>
<dbReference type="PROSITE" id="PS50109">
    <property type="entry name" value="HIS_KIN"/>
    <property type="match status" value="1"/>
</dbReference>
<protein>
    <recommendedName>
        <fullName evidence="13">Sensor histidine kinase MtrB</fullName>
        <ecNumber evidence="3">2.7.13.3</ecNumber>
    </recommendedName>
</protein>
<reference evidence="18 19" key="1">
    <citation type="submission" date="2019-07" db="EMBL/GenBank/DDBJ databases">
        <title>Whole genome shotgun sequence of Kocuria flava NBRC 107626.</title>
        <authorList>
            <person name="Hosoyama A."/>
            <person name="Uohara A."/>
            <person name="Ohji S."/>
            <person name="Ichikawa N."/>
        </authorList>
    </citation>
    <scope>NUCLEOTIDE SEQUENCE [LARGE SCALE GENOMIC DNA]</scope>
    <source>
        <strain evidence="18 19">NBRC 107626</strain>
    </source>
</reference>
<evidence type="ECO:0000256" key="12">
    <source>
        <dbReference type="ARBA" id="ARBA00023012"/>
    </source>
</evidence>
<dbReference type="Pfam" id="PF00512">
    <property type="entry name" value="HisKA"/>
    <property type="match status" value="1"/>
</dbReference>
<comment type="caution">
    <text evidence="18">The sequence shown here is derived from an EMBL/GenBank/DDBJ whole genome shotgun (WGS) entry which is preliminary data.</text>
</comment>
<evidence type="ECO:0000256" key="13">
    <source>
        <dbReference type="ARBA" id="ARBA00035305"/>
    </source>
</evidence>
<keyword evidence="9" id="KW-0418">Kinase</keyword>
<evidence type="ECO:0000313" key="19">
    <source>
        <dbReference type="Proteomes" id="UP000321155"/>
    </source>
</evidence>
<evidence type="ECO:0000256" key="5">
    <source>
        <dbReference type="ARBA" id="ARBA00022553"/>
    </source>
</evidence>
<evidence type="ECO:0000256" key="9">
    <source>
        <dbReference type="ARBA" id="ARBA00022777"/>
    </source>
</evidence>
<sequence length="631" mass="66731">MTAPEAARTRRSASGRLGRRLRLGRTLVARRWRQSLQFRALAVALSLTALAFFVTGSFLSHQIADRLFSDRLEQVLAGASADFEDVQASFDASDAADRDELQALAASTLGALSTDGSDAQRRWILVPMDYTSGQALIPAQSQSPWMTSSTVPPELQERLAAQDGVYWQPASVPMSENGDEVPVIVVGTVVELQQNARYGLYLVYDFSDPQRTLDAMHAVLLLSVVVLLLLVGAIVWYVTREVVRPVTSTARVAELLAEGDLGVRMPVSGAHEVARLARSFNRMADSLQEQIVQLEQLSSMQQTFVSDVSHELRTPLTTVRMAAEVLFNAREDFDPVNRRSAELLYHQVDRFDAGAARLEVANVELFSVIQDVVEAAAPLAVSSGSVITVRSGLTRCTVQGDPRRLERILRNLVVNALEHGEGRPVEVVVAEADAVVAVAVRDHGIGMTEEEAEKVFNRFWRADPARARTTGGTGLGLAIATEDTRLHGGRLDVWGAPGEGACFRLTLPRVQGRRLGPEDPSPLPLPPAAAELPERAGTTPTGTLVLVPGPAEPAGPGTGPDGAAAGDRAGDPPAADPVPASGPQTAAPAPEEPAAGRPAQAPGAAPPGGAAAGGAGPQAPVRADGPAGPRP</sequence>
<evidence type="ECO:0000256" key="8">
    <source>
        <dbReference type="ARBA" id="ARBA00022741"/>
    </source>
</evidence>
<evidence type="ECO:0000256" key="10">
    <source>
        <dbReference type="ARBA" id="ARBA00022840"/>
    </source>
</evidence>
<evidence type="ECO:0000256" key="14">
    <source>
        <dbReference type="SAM" id="MobiDB-lite"/>
    </source>
</evidence>
<dbReference type="SMART" id="SM00388">
    <property type="entry name" value="HisKA"/>
    <property type="match status" value="1"/>
</dbReference>
<dbReference type="Gene3D" id="3.30.565.10">
    <property type="entry name" value="Histidine kinase-like ATPase, C-terminal domain"/>
    <property type="match status" value="1"/>
</dbReference>
<dbReference type="NCBIfam" id="NF040691">
    <property type="entry name" value="MtrAB_MtrB"/>
    <property type="match status" value="1"/>
</dbReference>
<feature type="compositionally biased region" description="Low complexity" evidence="14">
    <location>
        <begin position="548"/>
        <end position="609"/>
    </location>
</feature>
<keyword evidence="10" id="KW-0067">ATP-binding</keyword>
<dbReference type="SUPFAM" id="SSF55874">
    <property type="entry name" value="ATPase domain of HSP90 chaperone/DNA topoisomerase II/histidine kinase"/>
    <property type="match status" value="1"/>
</dbReference>
<dbReference type="InterPro" id="IPR003661">
    <property type="entry name" value="HisK_dim/P_dom"/>
</dbReference>